<dbReference type="GO" id="GO:0022857">
    <property type="term" value="F:transmembrane transporter activity"/>
    <property type="evidence" value="ECO:0007669"/>
    <property type="project" value="TreeGrafter"/>
</dbReference>
<dbReference type="GO" id="GO:0005524">
    <property type="term" value="F:ATP binding"/>
    <property type="evidence" value="ECO:0007669"/>
    <property type="project" value="UniProtKB-KW"/>
</dbReference>
<dbReference type="AlphaFoldDB" id="A0A4Q0UAR7"/>
<dbReference type="SMART" id="SM00382">
    <property type="entry name" value="AAA"/>
    <property type="match status" value="1"/>
</dbReference>
<reference evidence="4" key="2">
    <citation type="submission" date="2021-09" db="EMBL/GenBank/DDBJ databases">
        <authorList>
            <person name="Gilroy R."/>
        </authorList>
    </citation>
    <scope>NUCLEOTIDE SEQUENCE</scope>
    <source>
        <strain evidence="4">4100</strain>
    </source>
</reference>
<reference evidence="4" key="1">
    <citation type="journal article" date="2021" name="PeerJ">
        <title>Extensive microbial diversity within the chicken gut microbiome revealed by metagenomics and culture.</title>
        <authorList>
            <person name="Gilroy R."/>
            <person name="Ravi A."/>
            <person name="Getino M."/>
            <person name="Pursley I."/>
            <person name="Horton D.L."/>
            <person name="Alikhan N.F."/>
            <person name="Baker D."/>
            <person name="Gharbi K."/>
            <person name="Hall N."/>
            <person name="Watson M."/>
            <person name="Adriaenssens E.M."/>
            <person name="Foster-Nyarko E."/>
            <person name="Jarju S."/>
            <person name="Secka A."/>
            <person name="Antonio M."/>
            <person name="Oren A."/>
            <person name="Chaudhuri R.R."/>
            <person name="La Ragione R."/>
            <person name="Hildebrand F."/>
            <person name="Pallen M.J."/>
        </authorList>
    </citation>
    <scope>NUCLEOTIDE SEQUENCE</scope>
    <source>
        <strain evidence="4">4100</strain>
    </source>
</reference>
<sequence length="231" mass="25774">MASRSITSSASGHIGCIALSHALPKVFKGEENTEIIQRSGVWLKDLKFERGHRYLVSAESGTGKSSMCAFIYGTRTDYEGAIRFDNQDIRGYAARDWCSLRRRNIAYLPQDMRLFPELTVLENLQIKNRLTRTYTDARLMELLDMLGIADKASELGAHLSVGQMQRVAIIRALCQPMDFLLLDEPVSHLDQRNNRVVADVIDAVARQNGAAVIATSVGNHLSLDFDMTISL</sequence>
<evidence type="ECO:0000256" key="3">
    <source>
        <dbReference type="ARBA" id="ARBA00022840"/>
    </source>
</evidence>
<evidence type="ECO:0000256" key="1">
    <source>
        <dbReference type="ARBA" id="ARBA00005417"/>
    </source>
</evidence>
<dbReference type="InterPro" id="IPR015854">
    <property type="entry name" value="ABC_transpr_LolD-like"/>
</dbReference>
<organism evidence="4 5">
    <name type="scientific">Candidatus Amulumruptor caecigallinarius</name>
    <dbReference type="NCBI Taxonomy" id="2109911"/>
    <lineage>
        <taxon>Bacteria</taxon>
        <taxon>Pseudomonadati</taxon>
        <taxon>Bacteroidota</taxon>
        <taxon>Bacteroidia</taxon>
        <taxon>Bacteroidales</taxon>
        <taxon>Muribaculaceae</taxon>
        <taxon>Candidatus Amulumruptor</taxon>
    </lineage>
</organism>
<evidence type="ECO:0000313" key="4">
    <source>
        <dbReference type="EMBL" id="HJE39463.1"/>
    </source>
</evidence>
<protein>
    <submittedName>
        <fullName evidence="4">ATP-binding cassette domain-containing protein</fullName>
    </submittedName>
</protein>
<comment type="similarity">
    <text evidence="1">Belongs to the ABC transporter superfamily.</text>
</comment>
<dbReference type="SUPFAM" id="SSF52540">
    <property type="entry name" value="P-loop containing nucleoside triphosphate hydrolases"/>
    <property type="match status" value="1"/>
</dbReference>
<accession>A0A4Q0UAR7</accession>
<dbReference type="InterPro" id="IPR003593">
    <property type="entry name" value="AAA+_ATPase"/>
</dbReference>
<dbReference type="Proteomes" id="UP000711407">
    <property type="component" value="Unassembled WGS sequence"/>
</dbReference>
<keyword evidence="3 4" id="KW-0067">ATP-binding</keyword>
<dbReference type="EMBL" id="DYXT01000035">
    <property type="protein sequence ID" value="HJE39463.1"/>
    <property type="molecule type" value="Genomic_DNA"/>
</dbReference>
<dbReference type="GO" id="GO:0016887">
    <property type="term" value="F:ATP hydrolysis activity"/>
    <property type="evidence" value="ECO:0007669"/>
    <property type="project" value="InterPro"/>
</dbReference>
<dbReference type="Pfam" id="PF00005">
    <property type="entry name" value="ABC_tran"/>
    <property type="match status" value="1"/>
</dbReference>
<dbReference type="Gene3D" id="3.40.50.300">
    <property type="entry name" value="P-loop containing nucleotide triphosphate hydrolases"/>
    <property type="match status" value="1"/>
</dbReference>
<dbReference type="InterPro" id="IPR017871">
    <property type="entry name" value="ABC_transporter-like_CS"/>
</dbReference>
<dbReference type="InterPro" id="IPR003439">
    <property type="entry name" value="ABC_transporter-like_ATP-bd"/>
</dbReference>
<dbReference type="PROSITE" id="PS00211">
    <property type="entry name" value="ABC_TRANSPORTER_1"/>
    <property type="match status" value="1"/>
</dbReference>
<dbReference type="InterPro" id="IPR027417">
    <property type="entry name" value="P-loop_NTPase"/>
</dbReference>
<dbReference type="GO" id="GO:0005886">
    <property type="term" value="C:plasma membrane"/>
    <property type="evidence" value="ECO:0007669"/>
    <property type="project" value="TreeGrafter"/>
</dbReference>
<dbReference type="PROSITE" id="PS50893">
    <property type="entry name" value="ABC_TRANSPORTER_2"/>
    <property type="match status" value="1"/>
</dbReference>
<name>A0A4Q0UAR7_9BACT</name>
<dbReference type="PANTHER" id="PTHR24220:SF689">
    <property type="entry name" value="LIPOPROTEIN-RELEASING SYSTEM ATP-BINDING PROTEIN LOLD"/>
    <property type="match status" value="1"/>
</dbReference>
<comment type="caution">
    <text evidence="4">The sequence shown here is derived from an EMBL/GenBank/DDBJ whole genome shotgun (WGS) entry which is preliminary data.</text>
</comment>
<dbReference type="PANTHER" id="PTHR24220">
    <property type="entry name" value="IMPORT ATP-BINDING PROTEIN"/>
    <property type="match status" value="1"/>
</dbReference>
<keyword evidence="2" id="KW-0547">Nucleotide-binding</keyword>
<proteinExistence type="inferred from homology"/>
<gene>
    <name evidence="4" type="ORF">K8V47_06885</name>
</gene>
<evidence type="ECO:0000256" key="2">
    <source>
        <dbReference type="ARBA" id="ARBA00022741"/>
    </source>
</evidence>
<evidence type="ECO:0000313" key="5">
    <source>
        <dbReference type="Proteomes" id="UP000711407"/>
    </source>
</evidence>